<name>A0A151GE14_DRECN</name>
<dbReference type="Proteomes" id="UP000076580">
    <property type="component" value="Chromosome 03"/>
</dbReference>
<dbReference type="AlphaFoldDB" id="A0A151GE14"/>
<dbReference type="GeneID" id="63719907"/>
<dbReference type="EMBL" id="LAYC01000003">
    <property type="protein sequence ID" value="KYK55301.1"/>
    <property type="molecule type" value="Genomic_DNA"/>
</dbReference>
<dbReference type="InParanoid" id="A0A151GE14"/>
<dbReference type="RefSeq" id="XP_040654653.1">
    <property type="nucleotide sequence ID" value="XM_040804549.1"/>
</dbReference>
<sequence>MLRPITRVPLRLGPPTPLPTHERALADVKSSAVRRNYARLQRQAEKSAASRRGSRVPPDEKGVAKEAKTQETVAGEGKTSSEHGKPVAGKDKESPRKRRCGTRKCGSSKGKSSGSKSK</sequence>
<evidence type="ECO:0000313" key="2">
    <source>
        <dbReference type="EMBL" id="KYK55301.1"/>
    </source>
</evidence>
<proteinExistence type="predicted"/>
<keyword evidence="3" id="KW-1185">Reference proteome</keyword>
<evidence type="ECO:0000313" key="3">
    <source>
        <dbReference type="Proteomes" id="UP000076580"/>
    </source>
</evidence>
<comment type="caution">
    <text evidence="2">The sequence shown here is derived from an EMBL/GenBank/DDBJ whole genome shotgun (WGS) entry which is preliminary data.</text>
</comment>
<feature type="compositionally biased region" description="Basic and acidic residues" evidence="1">
    <location>
        <begin position="57"/>
        <end position="69"/>
    </location>
</feature>
<evidence type="ECO:0000256" key="1">
    <source>
        <dbReference type="SAM" id="MobiDB-lite"/>
    </source>
</evidence>
<feature type="compositionally biased region" description="Low complexity" evidence="1">
    <location>
        <begin position="107"/>
        <end position="118"/>
    </location>
</feature>
<accession>A0A151GE14</accession>
<organism evidence="2 3">
    <name type="scientific">Drechmeria coniospora</name>
    <name type="common">Nematophagous fungus</name>
    <name type="synonym">Meria coniospora</name>
    <dbReference type="NCBI Taxonomy" id="98403"/>
    <lineage>
        <taxon>Eukaryota</taxon>
        <taxon>Fungi</taxon>
        <taxon>Dikarya</taxon>
        <taxon>Ascomycota</taxon>
        <taxon>Pezizomycotina</taxon>
        <taxon>Sordariomycetes</taxon>
        <taxon>Hypocreomycetidae</taxon>
        <taxon>Hypocreales</taxon>
        <taxon>Ophiocordycipitaceae</taxon>
        <taxon>Drechmeria</taxon>
    </lineage>
</organism>
<protein>
    <submittedName>
        <fullName evidence="2">Uncharacterized protein</fullName>
    </submittedName>
</protein>
<feature type="region of interest" description="Disordered" evidence="1">
    <location>
        <begin position="1"/>
        <end position="118"/>
    </location>
</feature>
<feature type="compositionally biased region" description="Basic and acidic residues" evidence="1">
    <location>
        <begin position="79"/>
        <end position="94"/>
    </location>
</feature>
<gene>
    <name evidence="2" type="ORF">DCS_07264</name>
</gene>
<feature type="compositionally biased region" description="Low complexity" evidence="1">
    <location>
        <begin position="1"/>
        <end position="11"/>
    </location>
</feature>
<reference evidence="2 3" key="1">
    <citation type="journal article" date="2016" name="Sci. Rep.">
        <title>Insights into Adaptations to a Near-Obligate Nematode Endoparasitic Lifestyle from the Finished Genome of Drechmeria coniospora.</title>
        <authorList>
            <person name="Zhang L."/>
            <person name="Zhou Z."/>
            <person name="Guo Q."/>
            <person name="Fokkens L."/>
            <person name="Miskei M."/>
            <person name="Pocsi I."/>
            <person name="Zhang W."/>
            <person name="Chen M."/>
            <person name="Wang L."/>
            <person name="Sun Y."/>
            <person name="Donzelli B.G."/>
            <person name="Gibson D.M."/>
            <person name="Nelson D.R."/>
            <person name="Luo J.G."/>
            <person name="Rep M."/>
            <person name="Liu H."/>
            <person name="Yang S."/>
            <person name="Wang J."/>
            <person name="Krasnoff S.B."/>
            <person name="Xu Y."/>
            <person name="Molnar I."/>
            <person name="Lin M."/>
        </authorList>
    </citation>
    <scope>NUCLEOTIDE SEQUENCE [LARGE SCALE GENOMIC DNA]</scope>
    <source>
        <strain evidence="2 3">ARSEF 6962</strain>
    </source>
</reference>